<protein>
    <submittedName>
        <fullName evidence="1">Uncharacterized protein</fullName>
    </submittedName>
</protein>
<gene>
    <name evidence="1" type="ORF">LHCIRMBIA953_00984</name>
</gene>
<proteinExistence type="predicted"/>
<evidence type="ECO:0000313" key="2">
    <source>
        <dbReference type="Proteomes" id="UP000017243"/>
    </source>
</evidence>
<evidence type="ECO:0000313" key="1">
    <source>
        <dbReference type="EMBL" id="CDI41389.1"/>
    </source>
</evidence>
<organism evidence="1 2">
    <name type="scientific">Lactobacillus helveticus CIRM-BIA 953</name>
    <dbReference type="NCBI Taxonomy" id="1226335"/>
    <lineage>
        <taxon>Bacteria</taxon>
        <taxon>Bacillati</taxon>
        <taxon>Bacillota</taxon>
        <taxon>Bacilli</taxon>
        <taxon>Lactobacillales</taxon>
        <taxon>Lactobacillaceae</taxon>
        <taxon>Lactobacillus</taxon>
    </lineage>
</organism>
<comment type="caution">
    <text evidence="1">The sequence shown here is derived from an EMBL/GenBank/DDBJ whole genome shotgun (WGS) entry which is preliminary data.</text>
</comment>
<accession>U4QK07</accession>
<sequence>MNDHMDEMI</sequence>
<reference evidence="1 2" key="1">
    <citation type="submission" date="2013-09" db="EMBL/GenBank/DDBJ databases">
        <title>Draft Genome Sequence of five Lactobacillus helveticus strains CIRM-BIA 101T, 103, 104, 951 and 953 isolated from milk product.</title>
        <authorList>
            <person name="Valence F."/>
            <person name="Chuat V."/>
            <person name="Ma L."/>
            <person name="Creno S."/>
            <person name="Falentin H."/>
            <person name="Lortal S."/>
            <person name="Bizet C."/>
            <person name="Clermont D."/>
            <person name="Loux V."/>
            <person name="Bouchier C."/>
            <person name="Cousin S."/>
        </authorList>
    </citation>
    <scope>NUCLEOTIDE SEQUENCE [LARGE SCALE GENOMIC DNA]</scope>
    <source>
        <strain evidence="1 2">CIRM-BIA 953</strain>
    </source>
</reference>
<dbReference type="Proteomes" id="UP000017243">
    <property type="component" value="Unassembled WGS sequence"/>
</dbReference>
<dbReference type="EMBL" id="CBUH010000012">
    <property type="protein sequence ID" value="CDI41389.1"/>
    <property type="molecule type" value="Genomic_DNA"/>
</dbReference>
<name>U4QK07_LACHE</name>